<dbReference type="SUPFAM" id="SSF53335">
    <property type="entry name" value="S-adenosyl-L-methionine-dependent methyltransferases"/>
    <property type="match status" value="1"/>
</dbReference>
<dbReference type="Pfam" id="PF08484">
    <property type="entry name" value="Methyltransf_14"/>
    <property type="match status" value="1"/>
</dbReference>
<dbReference type="EMBL" id="SLWS01000001">
    <property type="protein sequence ID" value="TCO65127.1"/>
    <property type="molecule type" value="Genomic_DNA"/>
</dbReference>
<comment type="caution">
    <text evidence="3">The sequence shown here is derived from an EMBL/GenBank/DDBJ whole genome shotgun (WGS) entry which is preliminary data.</text>
</comment>
<evidence type="ECO:0000313" key="4">
    <source>
        <dbReference type="Proteomes" id="UP000295680"/>
    </source>
</evidence>
<dbReference type="InterPro" id="IPR029063">
    <property type="entry name" value="SAM-dependent_MTases_sf"/>
</dbReference>
<gene>
    <name evidence="3" type="ORF">EV192_101915</name>
</gene>
<reference evidence="3 4" key="1">
    <citation type="submission" date="2019-03" db="EMBL/GenBank/DDBJ databases">
        <title>Genomic Encyclopedia of Type Strains, Phase IV (KMG-IV): sequencing the most valuable type-strain genomes for metagenomic binning, comparative biology and taxonomic classification.</title>
        <authorList>
            <person name="Goeker M."/>
        </authorList>
    </citation>
    <scope>NUCLEOTIDE SEQUENCE [LARGE SCALE GENOMIC DNA]</scope>
    <source>
        <strain evidence="3 4">DSM 45934</strain>
    </source>
</reference>
<accession>A0A4R2K0F2</accession>
<dbReference type="AlphaFoldDB" id="A0A4R2K0F2"/>
<dbReference type="InterPro" id="IPR013630">
    <property type="entry name" value="Methyltransf_Zn-bd_dom_put"/>
</dbReference>
<protein>
    <submittedName>
        <fullName evidence="3">Putative zinc binding protein</fullName>
    </submittedName>
</protein>
<keyword evidence="4" id="KW-1185">Reference proteome</keyword>
<proteinExistence type="predicted"/>
<dbReference type="Pfam" id="PF08421">
    <property type="entry name" value="Methyltransf_13"/>
    <property type="match status" value="1"/>
</dbReference>
<feature type="domain" description="Methyltransferase putative zinc binding" evidence="1">
    <location>
        <begin position="6"/>
        <end position="58"/>
    </location>
</feature>
<dbReference type="Proteomes" id="UP000295680">
    <property type="component" value="Unassembled WGS sequence"/>
</dbReference>
<dbReference type="Gene3D" id="6.20.50.110">
    <property type="entry name" value="Methyltransferase, zinc-binding domain"/>
    <property type="match status" value="1"/>
</dbReference>
<dbReference type="Gene3D" id="3.40.50.150">
    <property type="entry name" value="Vaccinia Virus protein VP39"/>
    <property type="match status" value="1"/>
</dbReference>
<dbReference type="Gene3D" id="3.40.50.720">
    <property type="entry name" value="NAD(P)-binding Rossmann-like Domain"/>
    <property type="match status" value="1"/>
</dbReference>
<dbReference type="InterPro" id="IPR038576">
    <property type="entry name" value="Methyltransf_Zn-bd_dom_put_sf"/>
</dbReference>
<name>A0A4R2K0F2_9PSEU</name>
<evidence type="ECO:0000259" key="1">
    <source>
        <dbReference type="Pfam" id="PF08421"/>
    </source>
</evidence>
<sequence>MLTPICRSCRARRGDVVLDLGTQPASDFFPPATDPGPDPVYPLRMWLCAECGLAQLAEDPTVPEEPRGVEPAALVAQAKDAIGRVMASGLVAPGAGVLEYGSPHGGSWLPSLTEQGLRPVEQQADVIVDCFGMMHAPDQHAAVAERAGRLAERGVLLLQYHSLVTIIRSGQWNALRHGHFAYYSTTAVTRMLAAAGLTPWTAWRFDLYGGTVLLAAGRGGEVDSEVRALLAEENGSGVSDPRIVRSLQETAESSINALRGWLQRQRGTGRRVFGYGAASRAVALLAAAGIDNTMLLGVADAAQTKWGRRMPGTVIPVISPAELVRAQPDAVLLFVPDLLEEVRNALPALAGRWVVAEPTPTEEQVTRRIVPPARLSGDKP</sequence>
<evidence type="ECO:0000259" key="2">
    <source>
        <dbReference type="Pfam" id="PF08484"/>
    </source>
</evidence>
<dbReference type="RefSeq" id="WP_132111342.1">
    <property type="nucleotide sequence ID" value="NZ_SLWS01000001.1"/>
</dbReference>
<feature type="domain" description="C-methyltransferase" evidence="2">
    <location>
        <begin position="208"/>
        <end position="356"/>
    </location>
</feature>
<dbReference type="InterPro" id="IPR013691">
    <property type="entry name" value="MeTrfase_14"/>
</dbReference>
<organism evidence="3 4">
    <name type="scientific">Actinocrispum wychmicini</name>
    <dbReference type="NCBI Taxonomy" id="1213861"/>
    <lineage>
        <taxon>Bacteria</taxon>
        <taxon>Bacillati</taxon>
        <taxon>Actinomycetota</taxon>
        <taxon>Actinomycetes</taxon>
        <taxon>Pseudonocardiales</taxon>
        <taxon>Pseudonocardiaceae</taxon>
        <taxon>Actinocrispum</taxon>
    </lineage>
</organism>
<dbReference type="OrthoDB" id="3637131at2"/>
<evidence type="ECO:0000313" key="3">
    <source>
        <dbReference type="EMBL" id="TCO65127.1"/>
    </source>
</evidence>